<organism evidence="9 10">
    <name type="scientific">Clostridium saccharobutylicum</name>
    <dbReference type="NCBI Taxonomy" id="169679"/>
    <lineage>
        <taxon>Bacteria</taxon>
        <taxon>Bacillati</taxon>
        <taxon>Bacillota</taxon>
        <taxon>Clostridia</taxon>
        <taxon>Eubacteriales</taxon>
        <taxon>Clostridiaceae</taxon>
        <taxon>Clostridium</taxon>
    </lineage>
</organism>
<accession>A0A1S8MY35</accession>
<protein>
    <submittedName>
        <fullName evidence="9">Antiseptic resistance protein</fullName>
    </submittedName>
</protein>
<dbReference type="Gene3D" id="1.20.1720.10">
    <property type="entry name" value="Multidrug resistance protein D"/>
    <property type="match status" value="1"/>
</dbReference>
<feature type="transmembrane region" description="Helical" evidence="7">
    <location>
        <begin position="12"/>
        <end position="31"/>
    </location>
</feature>
<dbReference type="InterPro" id="IPR004638">
    <property type="entry name" value="EmrB-like"/>
</dbReference>
<dbReference type="PROSITE" id="PS50850">
    <property type="entry name" value="MFS"/>
    <property type="match status" value="1"/>
</dbReference>
<feature type="transmembrane region" description="Helical" evidence="7">
    <location>
        <begin position="358"/>
        <end position="377"/>
    </location>
</feature>
<dbReference type="EMBL" id="LZYZ01000007">
    <property type="protein sequence ID" value="OOM09073.1"/>
    <property type="molecule type" value="Genomic_DNA"/>
</dbReference>
<gene>
    <name evidence="9" type="primary">qacA_2</name>
    <name evidence="9" type="ORF">CLOSAC_33530</name>
</gene>
<feature type="transmembrane region" description="Helical" evidence="7">
    <location>
        <begin position="54"/>
        <end position="76"/>
    </location>
</feature>
<evidence type="ECO:0000259" key="8">
    <source>
        <dbReference type="PROSITE" id="PS50850"/>
    </source>
</evidence>
<dbReference type="GO" id="GO:0005886">
    <property type="term" value="C:plasma membrane"/>
    <property type="evidence" value="ECO:0007669"/>
    <property type="project" value="UniProtKB-SubCell"/>
</dbReference>
<feature type="domain" description="Major facilitator superfamily (MFS) profile" evidence="8">
    <location>
        <begin position="18"/>
        <end position="468"/>
    </location>
</feature>
<keyword evidence="4 7" id="KW-0812">Transmembrane</keyword>
<dbReference type="STRING" id="169679.CSACC_25650"/>
<sequence>MKQKNKIETMKKINPTAIIVTLVFSAFIATFNETILNVALSGIMKEMNITAGTVQWLITAYMIVTSVMVPVTAFLIQTFKTKQLFLSALGLLLVGTICAACSGSFIMLLISRMIQASGTGMMIPIMMNTVLVVSPKEKIGSSMAICVCAISLGPAFGPTVSGIILQYFSWHVLFIMLIPIIVLAMIVGGLALADVVKITKPKIDYFSIILSTIGLGSIIYGISSISGSDVKVTIFSFIIGIISIIVFTKRQIALNEPMLNLSPFKYSRFVIGVLLVMVSMMIMFTMNVMLPMFMEGSLGTTSFIAALALLPAVICNGVATSIGGKIYDKCGVKFLVPVGFGIIAIFVFILAHCSNETSLVKIIITYICICIGVGFTMSPSQTHALNQLPKEYYPHGVAIVNTLQQVSAAVGSSLFMGIMSAVQIKTLSAQHVSNEVAVATGFSSAAMVAFIIAIVGLGLSFAFAKNKKILKSNEQTILE</sequence>
<dbReference type="InterPro" id="IPR036259">
    <property type="entry name" value="MFS_trans_sf"/>
</dbReference>
<dbReference type="GO" id="GO:0022857">
    <property type="term" value="F:transmembrane transporter activity"/>
    <property type="evidence" value="ECO:0007669"/>
    <property type="project" value="InterPro"/>
</dbReference>
<feature type="transmembrane region" description="Helical" evidence="7">
    <location>
        <begin position="174"/>
        <end position="193"/>
    </location>
</feature>
<dbReference type="Proteomes" id="UP000191154">
    <property type="component" value="Unassembled WGS sequence"/>
</dbReference>
<feature type="transmembrane region" description="Helical" evidence="7">
    <location>
        <begin position="334"/>
        <end position="352"/>
    </location>
</feature>
<evidence type="ECO:0000256" key="2">
    <source>
        <dbReference type="ARBA" id="ARBA00022448"/>
    </source>
</evidence>
<feature type="transmembrane region" description="Helical" evidence="7">
    <location>
        <begin position="398"/>
        <end position="422"/>
    </location>
</feature>
<evidence type="ECO:0000313" key="10">
    <source>
        <dbReference type="Proteomes" id="UP000191154"/>
    </source>
</evidence>
<dbReference type="InterPro" id="IPR020846">
    <property type="entry name" value="MFS_dom"/>
</dbReference>
<feature type="transmembrane region" description="Helical" evidence="7">
    <location>
        <begin position="145"/>
        <end position="168"/>
    </location>
</feature>
<evidence type="ECO:0000256" key="4">
    <source>
        <dbReference type="ARBA" id="ARBA00022692"/>
    </source>
</evidence>
<dbReference type="PANTHER" id="PTHR42718:SF43">
    <property type="entry name" value="LINCOMYCIN RESISTANCE PROTEIN LMRB"/>
    <property type="match status" value="1"/>
</dbReference>
<feature type="transmembrane region" description="Helical" evidence="7">
    <location>
        <begin position="442"/>
        <end position="464"/>
    </location>
</feature>
<evidence type="ECO:0000256" key="3">
    <source>
        <dbReference type="ARBA" id="ARBA00022475"/>
    </source>
</evidence>
<name>A0A1S8MY35_CLOSA</name>
<dbReference type="Gene3D" id="1.20.1250.20">
    <property type="entry name" value="MFS general substrate transporter like domains"/>
    <property type="match status" value="1"/>
</dbReference>
<keyword evidence="2" id="KW-0813">Transport</keyword>
<dbReference type="SUPFAM" id="SSF103473">
    <property type="entry name" value="MFS general substrate transporter"/>
    <property type="match status" value="1"/>
</dbReference>
<feature type="transmembrane region" description="Helical" evidence="7">
    <location>
        <begin position="269"/>
        <end position="290"/>
    </location>
</feature>
<feature type="transmembrane region" description="Helical" evidence="7">
    <location>
        <begin position="88"/>
        <end position="110"/>
    </location>
</feature>
<feature type="transmembrane region" description="Helical" evidence="7">
    <location>
        <begin position="232"/>
        <end position="248"/>
    </location>
</feature>
<comment type="caution">
    <text evidence="9">The sequence shown here is derived from an EMBL/GenBank/DDBJ whole genome shotgun (WGS) entry which is preliminary data.</text>
</comment>
<dbReference type="RefSeq" id="WP_077866421.1">
    <property type="nucleotide sequence ID" value="NZ_LZYZ01000007.1"/>
</dbReference>
<feature type="transmembrane region" description="Helical" evidence="7">
    <location>
        <begin position="205"/>
        <end position="226"/>
    </location>
</feature>
<dbReference type="PRINTS" id="PR01036">
    <property type="entry name" value="TCRTETB"/>
</dbReference>
<reference evidence="9 10" key="1">
    <citation type="submission" date="2016-05" db="EMBL/GenBank/DDBJ databases">
        <title>Microbial solvent formation.</title>
        <authorList>
            <person name="Poehlein A."/>
            <person name="Montoya Solano J.D."/>
            <person name="Flitsch S."/>
            <person name="Krabben P."/>
            <person name="Duerre P."/>
            <person name="Daniel R."/>
        </authorList>
    </citation>
    <scope>NUCLEOTIDE SEQUENCE [LARGE SCALE GENOMIC DNA]</scope>
    <source>
        <strain evidence="9 10">L1-8</strain>
    </source>
</reference>
<evidence type="ECO:0000256" key="1">
    <source>
        <dbReference type="ARBA" id="ARBA00004651"/>
    </source>
</evidence>
<feature type="transmembrane region" description="Helical" evidence="7">
    <location>
        <begin position="302"/>
        <end position="322"/>
    </location>
</feature>
<feature type="transmembrane region" description="Helical" evidence="7">
    <location>
        <begin position="116"/>
        <end position="133"/>
    </location>
</feature>
<dbReference type="AlphaFoldDB" id="A0A1S8MY35"/>
<keyword evidence="6 7" id="KW-0472">Membrane</keyword>
<dbReference type="NCBIfam" id="TIGR00711">
    <property type="entry name" value="efflux_EmrB"/>
    <property type="match status" value="1"/>
</dbReference>
<evidence type="ECO:0000256" key="5">
    <source>
        <dbReference type="ARBA" id="ARBA00022989"/>
    </source>
</evidence>
<dbReference type="Pfam" id="PF07690">
    <property type="entry name" value="MFS_1"/>
    <property type="match status" value="1"/>
</dbReference>
<keyword evidence="5 7" id="KW-1133">Transmembrane helix</keyword>
<dbReference type="InterPro" id="IPR011701">
    <property type="entry name" value="MFS"/>
</dbReference>
<dbReference type="PANTHER" id="PTHR42718">
    <property type="entry name" value="MAJOR FACILITATOR SUPERFAMILY MULTIDRUG TRANSPORTER MFSC"/>
    <property type="match status" value="1"/>
</dbReference>
<keyword evidence="3" id="KW-1003">Cell membrane</keyword>
<proteinExistence type="predicted"/>
<evidence type="ECO:0000313" key="9">
    <source>
        <dbReference type="EMBL" id="OOM09073.1"/>
    </source>
</evidence>
<evidence type="ECO:0000256" key="7">
    <source>
        <dbReference type="SAM" id="Phobius"/>
    </source>
</evidence>
<comment type="subcellular location">
    <subcellularLocation>
        <location evidence="1">Cell membrane</location>
        <topology evidence="1">Multi-pass membrane protein</topology>
    </subcellularLocation>
</comment>
<evidence type="ECO:0000256" key="6">
    <source>
        <dbReference type="ARBA" id="ARBA00023136"/>
    </source>
</evidence>